<gene>
    <name evidence="1" type="ORF">SAMN05216462_1802</name>
</gene>
<dbReference type="RefSeq" id="WP_139208955.1">
    <property type="nucleotide sequence ID" value="NZ_FNRF01000003.1"/>
</dbReference>
<dbReference type="AlphaFoldDB" id="A0A1H4C6W1"/>
<protein>
    <submittedName>
        <fullName evidence="1">Uncharacterized protein</fullName>
    </submittedName>
</protein>
<dbReference type="Proteomes" id="UP000182257">
    <property type="component" value="Unassembled WGS sequence"/>
</dbReference>
<accession>A0A1H4C6W1</accession>
<name>A0A1H4C6W1_XYLRU</name>
<dbReference type="EMBL" id="FNRF01000003">
    <property type="protein sequence ID" value="SEA56124.1"/>
    <property type="molecule type" value="Genomic_DNA"/>
</dbReference>
<evidence type="ECO:0000313" key="2">
    <source>
        <dbReference type="Proteomes" id="UP000182257"/>
    </source>
</evidence>
<evidence type="ECO:0000313" key="1">
    <source>
        <dbReference type="EMBL" id="SEA56124.1"/>
    </source>
</evidence>
<proteinExistence type="predicted"/>
<organism evidence="1 2">
    <name type="scientific">Xylanibacter ruminicola</name>
    <name type="common">Prevotella ruminicola</name>
    <dbReference type="NCBI Taxonomy" id="839"/>
    <lineage>
        <taxon>Bacteria</taxon>
        <taxon>Pseudomonadati</taxon>
        <taxon>Bacteroidota</taxon>
        <taxon>Bacteroidia</taxon>
        <taxon>Bacteroidales</taxon>
        <taxon>Prevotellaceae</taxon>
        <taxon>Xylanibacter</taxon>
    </lineage>
</organism>
<sequence length="159" mass="18344">MSKVKILSVEQTEKAGLFTICFENENFSEFEKFIQKFKDNAECKRDFQIILSALRRMLETSGFLERYFRPEGKVKDQVCALPIEYGKLRLYCLRMSDCVLIVGNGGKKTTRTYNESEELSGYVISLQKLDELIKVAVKNGDITIEERTITGIETKEFDL</sequence>
<reference evidence="1 2" key="1">
    <citation type="submission" date="2016-10" db="EMBL/GenBank/DDBJ databases">
        <authorList>
            <person name="de Groot N.N."/>
        </authorList>
    </citation>
    <scope>NUCLEOTIDE SEQUENCE [LARGE SCALE GENOMIC DNA]</scope>
    <source>
        <strain evidence="1 2">D31d</strain>
    </source>
</reference>
<dbReference type="OrthoDB" id="662471at2"/>